<keyword evidence="2" id="KW-0732">Signal</keyword>
<reference evidence="4" key="1">
    <citation type="submission" date="2017-01" db="EMBL/GenBank/DDBJ databases">
        <authorList>
            <person name="Varghese N."/>
            <person name="Submissions S."/>
        </authorList>
    </citation>
    <scope>NUCLEOTIDE SEQUENCE [LARGE SCALE GENOMIC DNA]</scope>
    <source>
        <strain evidence="4">DSM 19945</strain>
    </source>
</reference>
<feature type="region of interest" description="Disordered" evidence="1">
    <location>
        <begin position="28"/>
        <end position="51"/>
    </location>
</feature>
<sequence>MRVTGPILARLALATALALPLVPPLPLAAQDGPAQPPPAPGNPARSPKQERALSRWIALPHDRQLLVLETLGVAMQRDFFDCVCRMAGYGSSGTAQYYEPDTIGTYDKRYSCQHPGPPCIVSGYGCTRHDLPTDPKIFENCAARPELTGGNPLDQILSALENRNAPAKPVQPGAAVDCARARAVAGLGAPGTSDVPGVPPDRVIYALSPEARQALATLQLAPDTQQKLEEALVAAMQKSVELGQALASSADEIDLRFDFGFVEVGASADRKGRIHLSEITYKEGWKTDMPVVGEVDTETSLKFGLGDPDDPDSGGTRLTGGKIGFAWETPAGELKYGIDIDSTKQIDDYYDGEWQKESEYGLVRAVESAVAKLDFYGGGSVTIAKVRLPGDVTVDIGPEFAWKVRDRYSNWLFADMHEALDSLLDNQKRWEDQRHAYVAQEAARFGIDARCFSTGEAIRLTHDAYARQSATDPGVAAPFGQISSEIAARRARAAEAAAHPPPAPKPVLPRAPAPENGVYRHEMLR</sequence>
<protein>
    <submittedName>
        <fullName evidence="3">Uncharacterized protein</fullName>
    </submittedName>
</protein>
<evidence type="ECO:0000313" key="4">
    <source>
        <dbReference type="Proteomes" id="UP000186221"/>
    </source>
</evidence>
<evidence type="ECO:0000256" key="2">
    <source>
        <dbReference type="SAM" id="SignalP"/>
    </source>
</evidence>
<feature type="chain" id="PRO_5012410724" evidence="2">
    <location>
        <begin position="29"/>
        <end position="525"/>
    </location>
</feature>
<feature type="region of interest" description="Disordered" evidence="1">
    <location>
        <begin position="490"/>
        <end position="525"/>
    </location>
</feature>
<proteinExistence type="predicted"/>
<feature type="compositionally biased region" description="Pro residues" evidence="1">
    <location>
        <begin position="499"/>
        <end position="512"/>
    </location>
</feature>
<feature type="signal peptide" evidence="2">
    <location>
        <begin position="1"/>
        <end position="28"/>
    </location>
</feature>
<dbReference type="Proteomes" id="UP000186221">
    <property type="component" value="Unassembled WGS sequence"/>
</dbReference>
<keyword evidence="4" id="KW-1185">Reference proteome</keyword>
<dbReference type="EMBL" id="FTOG01000019">
    <property type="protein sequence ID" value="SIT22132.1"/>
    <property type="molecule type" value="Genomic_DNA"/>
</dbReference>
<gene>
    <name evidence="3" type="ORF">SAMN05421580_11922</name>
</gene>
<evidence type="ECO:0000256" key="1">
    <source>
        <dbReference type="SAM" id="MobiDB-lite"/>
    </source>
</evidence>
<dbReference type="AlphaFoldDB" id="A0A1N7QGY8"/>
<name>A0A1N7QGY8_9RHOB</name>
<evidence type="ECO:0000313" key="3">
    <source>
        <dbReference type="EMBL" id="SIT22132.1"/>
    </source>
</evidence>
<accession>A0A1N7QGY8</accession>
<dbReference type="STRING" id="453582.SAMN05421580_11922"/>
<organism evidence="3 4">
    <name type="scientific">Rhodobacter aestuarii</name>
    <dbReference type="NCBI Taxonomy" id="453582"/>
    <lineage>
        <taxon>Bacteria</taxon>
        <taxon>Pseudomonadati</taxon>
        <taxon>Pseudomonadota</taxon>
        <taxon>Alphaproteobacteria</taxon>
        <taxon>Rhodobacterales</taxon>
        <taxon>Rhodobacter group</taxon>
        <taxon>Rhodobacter</taxon>
    </lineage>
</organism>